<protein>
    <submittedName>
        <fullName evidence="2">Uncharacterized protein</fullName>
    </submittedName>
</protein>
<accession>A0A6D2C380</accession>
<dbReference type="EMBL" id="JRPH02000036">
    <property type="protein sequence ID" value="TLE03016.1"/>
    <property type="molecule type" value="Genomic_DNA"/>
</dbReference>
<feature type="transmembrane region" description="Helical" evidence="1">
    <location>
        <begin position="170"/>
        <end position="189"/>
    </location>
</feature>
<comment type="caution">
    <text evidence="2">The sequence shown here is derived from an EMBL/GenBank/DDBJ whole genome shotgun (WGS) entry which is preliminary data.</text>
</comment>
<evidence type="ECO:0000313" key="2">
    <source>
        <dbReference type="EMBL" id="TLE03016.1"/>
    </source>
</evidence>
<proteinExistence type="predicted"/>
<reference evidence="2 3" key="1">
    <citation type="journal article" date="2014" name="Genome Announc.">
        <title>Draft genome sequences of eight enterohepatic helicobacter species isolated from both laboratory and wild rodents.</title>
        <authorList>
            <person name="Sheh A."/>
            <person name="Shen Z."/>
            <person name="Fox J.G."/>
        </authorList>
    </citation>
    <scope>NUCLEOTIDE SEQUENCE [LARGE SCALE GENOMIC DNA]</scope>
    <source>
        <strain evidence="2 3">Missouri</strain>
    </source>
</reference>
<evidence type="ECO:0000256" key="1">
    <source>
        <dbReference type="SAM" id="Phobius"/>
    </source>
</evidence>
<organism evidence="2 3">
    <name type="scientific">Helicobacter bilis</name>
    <dbReference type="NCBI Taxonomy" id="37372"/>
    <lineage>
        <taxon>Bacteria</taxon>
        <taxon>Pseudomonadati</taxon>
        <taxon>Campylobacterota</taxon>
        <taxon>Epsilonproteobacteria</taxon>
        <taxon>Campylobacterales</taxon>
        <taxon>Helicobacteraceae</taxon>
        <taxon>Helicobacter</taxon>
    </lineage>
</organism>
<keyword evidence="1" id="KW-1133">Transmembrane helix</keyword>
<dbReference type="AlphaFoldDB" id="A0A6D2C380"/>
<sequence>MNPKDFIEQLKDYADIADASYAMLHYVEENEVFDIDDDKFRANNTAFELQGRWVYADGIKLGYKIKEEHINKSNLAKQLFNDKKIKLEQPTAYALTIEARFSQNIKIKKPSKDKPEKIDNEIQNFINRPDDDADISKQTLLVATNKSQQDENPDLTHILSPPAPNTSLLALRYSIISLILQMALALHFFTIKNLKNTP</sequence>
<evidence type="ECO:0000313" key="3">
    <source>
        <dbReference type="Proteomes" id="UP000029870"/>
    </source>
</evidence>
<gene>
    <name evidence="2" type="ORF">LS77_009500</name>
</gene>
<dbReference type="RefSeq" id="WP_138160922.1">
    <property type="nucleotide sequence ID" value="NZ_JAERIZ010000042.1"/>
</dbReference>
<dbReference type="Proteomes" id="UP000029870">
    <property type="component" value="Unassembled WGS sequence"/>
</dbReference>
<name>A0A6D2C380_9HELI</name>
<keyword evidence="1" id="KW-0812">Transmembrane</keyword>
<keyword evidence="1" id="KW-0472">Membrane</keyword>